<reference evidence="2 3" key="1">
    <citation type="journal article" date="2016" name="Mol. Biol. Evol.">
        <title>Comparative Genomics of Early-Diverging Mushroom-Forming Fungi Provides Insights into the Origins of Lignocellulose Decay Capabilities.</title>
        <authorList>
            <person name="Nagy L.G."/>
            <person name="Riley R."/>
            <person name="Tritt A."/>
            <person name="Adam C."/>
            <person name="Daum C."/>
            <person name="Floudas D."/>
            <person name="Sun H."/>
            <person name="Yadav J.S."/>
            <person name="Pangilinan J."/>
            <person name="Larsson K.H."/>
            <person name="Matsuura K."/>
            <person name="Barry K."/>
            <person name="Labutti K."/>
            <person name="Kuo R."/>
            <person name="Ohm R.A."/>
            <person name="Bhattacharya S.S."/>
            <person name="Shirouzu T."/>
            <person name="Yoshinaga Y."/>
            <person name="Martin F.M."/>
            <person name="Grigoriev I.V."/>
            <person name="Hibbett D.S."/>
        </authorList>
    </citation>
    <scope>NUCLEOTIDE SEQUENCE [LARGE SCALE GENOMIC DNA]</scope>
    <source>
        <strain evidence="2 3">CBS 109695</strain>
    </source>
</reference>
<dbReference type="Proteomes" id="UP000076532">
    <property type="component" value="Unassembled WGS sequence"/>
</dbReference>
<name>A0A166DQY5_9AGAM</name>
<feature type="compositionally biased region" description="Basic and acidic residues" evidence="1">
    <location>
        <begin position="37"/>
        <end position="91"/>
    </location>
</feature>
<gene>
    <name evidence="2" type="ORF">FIBSPDRAFT_867795</name>
</gene>
<evidence type="ECO:0000256" key="1">
    <source>
        <dbReference type="SAM" id="MobiDB-lite"/>
    </source>
</evidence>
<feature type="region of interest" description="Disordered" evidence="1">
    <location>
        <begin position="34"/>
        <end position="91"/>
    </location>
</feature>
<keyword evidence="3" id="KW-1185">Reference proteome</keyword>
<proteinExistence type="predicted"/>
<dbReference type="AlphaFoldDB" id="A0A166DQY5"/>
<protein>
    <submittedName>
        <fullName evidence="2">Uncharacterized protein</fullName>
    </submittedName>
</protein>
<evidence type="ECO:0000313" key="2">
    <source>
        <dbReference type="EMBL" id="KZP14981.1"/>
    </source>
</evidence>
<sequence length="121" mass="14379">MVTLIPTASSFNTSNISGRAVVTNVAGNLTTYIVNTDMERERGERGKEKEERQKEKEERQKEKEERKEREREEEEKRERKRQKEKEREKEKERGMFTCCYNFIGLLVTEVMKLSRRKSACG</sequence>
<organism evidence="2 3">
    <name type="scientific">Athelia psychrophila</name>
    <dbReference type="NCBI Taxonomy" id="1759441"/>
    <lineage>
        <taxon>Eukaryota</taxon>
        <taxon>Fungi</taxon>
        <taxon>Dikarya</taxon>
        <taxon>Basidiomycota</taxon>
        <taxon>Agaricomycotina</taxon>
        <taxon>Agaricomycetes</taxon>
        <taxon>Agaricomycetidae</taxon>
        <taxon>Atheliales</taxon>
        <taxon>Atheliaceae</taxon>
        <taxon>Athelia</taxon>
    </lineage>
</organism>
<accession>A0A166DQY5</accession>
<evidence type="ECO:0000313" key="3">
    <source>
        <dbReference type="Proteomes" id="UP000076532"/>
    </source>
</evidence>
<dbReference type="EMBL" id="KV417610">
    <property type="protein sequence ID" value="KZP14981.1"/>
    <property type="molecule type" value="Genomic_DNA"/>
</dbReference>